<accession>R0CZJ7</accession>
<name>R0CZJ7_CAUVI</name>
<dbReference type="Proteomes" id="UP000013063">
    <property type="component" value="Unassembled WGS sequence"/>
</dbReference>
<dbReference type="OrthoDB" id="9806163at2"/>
<dbReference type="eggNOG" id="COG2936">
    <property type="taxonomic scope" value="Bacteria"/>
</dbReference>
<dbReference type="InterPro" id="IPR050585">
    <property type="entry name" value="Xaa-Pro_dipeptidyl-ppase/CocE"/>
</dbReference>
<dbReference type="Gene3D" id="3.40.50.1820">
    <property type="entry name" value="alpha/beta hydrolase"/>
    <property type="match status" value="1"/>
</dbReference>
<dbReference type="PANTHER" id="PTHR43056:SF10">
    <property type="entry name" value="COCE_NOND FAMILY, PUTATIVE (AFU_ORTHOLOGUE AFUA_7G00600)-RELATED"/>
    <property type="match status" value="1"/>
</dbReference>
<dbReference type="SMART" id="SM00939">
    <property type="entry name" value="PepX_C"/>
    <property type="match status" value="1"/>
</dbReference>
<dbReference type="STRING" id="1292034.OR37_02126"/>
<dbReference type="PATRIC" id="fig|1292034.3.peg.2109"/>
<gene>
    <name evidence="4" type="ORF">OR37_02126</name>
</gene>
<dbReference type="SUPFAM" id="SSF53474">
    <property type="entry name" value="alpha/beta-Hydrolases"/>
    <property type="match status" value="1"/>
</dbReference>
<dbReference type="Pfam" id="PF08530">
    <property type="entry name" value="PepX_C"/>
    <property type="match status" value="1"/>
</dbReference>
<keyword evidence="2" id="KW-0732">Signal</keyword>
<dbReference type="Gene3D" id="2.60.120.260">
    <property type="entry name" value="Galactose-binding domain-like"/>
    <property type="match status" value="1"/>
</dbReference>
<dbReference type="PANTHER" id="PTHR43056">
    <property type="entry name" value="PEPTIDASE S9 PROLYL OLIGOPEPTIDASE"/>
    <property type="match status" value="1"/>
</dbReference>
<dbReference type="InterPro" id="IPR008979">
    <property type="entry name" value="Galactose-bd-like_sf"/>
</dbReference>
<reference evidence="4 5" key="1">
    <citation type="journal article" date="2013" name="Genome Announc.">
        <title>Draft Genome Sequence for Caulobacter sp. Strain OR37, a Bacterium Tolerant to Heavy Metals.</title>
        <authorList>
            <person name="Utturkar S.M."/>
            <person name="Bollmann A."/>
            <person name="Brzoska R.M."/>
            <person name="Klingeman D.M."/>
            <person name="Epstein S.E."/>
            <person name="Palumbo A.V."/>
            <person name="Brown S.D."/>
        </authorList>
    </citation>
    <scope>NUCLEOTIDE SEQUENCE [LARGE SCALE GENOMIC DNA]</scope>
    <source>
        <strain evidence="4 5">OR37</strain>
    </source>
</reference>
<evidence type="ECO:0000313" key="4">
    <source>
        <dbReference type="EMBL" id="ENZ81891.1"/>
    </source>
</evidence>
<evidence type="ECO:0000259" key="3">
    <source>
        <dbReference type="SMART" id="SM00939"/>
    </source>
</evidence>
<sequence precursor="true">MSLVSTLRAGLLTAVAVAAFGATLANAQTAPMTPDVTASKFVQTQVNYDYEKRVVMIPMRDGTKLYTVIVIPKGGKNLPILLTRTPYNAAKRAARADSPRMIGALPQGDEVFVADGGYIRVFQDIRGKYGSEGDYVMTRPLKGPLNSSEVDHSTDAYDTIDWLVKNVPETNGKVGMLGSSYEGFTVVMALVNPHPALKVAAPMSPMVDGWMGDDWFHHGAFRQPNFDYITGQTGQHGPGEGVQRQGYDDYSNFLKEGSAGDYAKNHGLDQLPFWKKVSEHPAYDKFWSEQALDKTMAAQPLKVPTMWIQGLWDQEDMWGAVHSYAAVEPKDVNNDKNYLVLGPWRHSQVNYDAYNLGVFKWDGDTATQFRRDVLRPFFDQYLKDGPKADTPPVLIYDPGQNKWNRYATWPQGKTKNLYLEANGGLGFTPPAAAKGAAAYDEYVSDPAKPVPYIPRPLQFSDRGRWTTWLVSDQRGVVDRPDVVTYMTEPLKEPLKIAGVPKVNLVASTSGTDSDWVVKLIDVYPDEVPSQPELGGYQLAVGMDIFRGRYRESFSDPKAIKPNAPLKYQFILPTANYTFQPGHRIMVQVQSSWFPLYDRNPQTFVPNIFFAKPSDYVKATQRVFHAGADASFIELPVVEK</sequence>
<dbReference type="InterPro" id="IPR029058">
    <property type="entry name" value="AB_hydrolase_fold"/>
</dbReference>
<protein>
    <submittedName>
        <fullName evidence="4">Putative hydrolase, CocE/NonD family</fullName>
    </submittedName>
</protein>
<dbReference type="NCBIfam" id="TIGR00976">
    <property type="entry name" value="CocE_NonD"/>
    <property type="match status" value="1"/>
</dbReference>
<dbReference type="SUPFAM" id="SSF49785">
    <property type="entry name" value="Galactose-binding domain-like"/>
    <property type="match status" value="1"/>
</dbReference>
<dbReference type="InterPro" id="IPR000383">
    <property type="entry name" value="Xaa-Pro-like_dom"/>
</dbReference>
<comment type="caution">
    <text evidence="4">The sequence shown here is derived from an EMBL/GenBank/DDBJ whole genome shotgun (WGS) entry which is preliminary data.</text>
</comment>
<dbReference type="InterPro" id="IPR005674">
    <property type="entry name" value="CocE/Ser_esterase"/>
</dbReference>
<dbReference type="RefSeq" id="WP_004619409.1">
    <property type="nucleotide sequence ID" value="NZ_APMP01000011.1"/>
</dbReference>
<evidence type="ECO:0000256" key="1">
    <source>
        <dbReference type="ARBA" id="ARBA00022801"/>
    </source>
</evidence>
<keyword evidence="5" id="KW-1185">Reference proteome</keyword>
<feature type="signal peptide" evidence="2">
    <location>
        <begin position="1"/>
        <end position="27"/>
    </location>
</feature>
<organism evidence="4 5">
    <name type="scientific">Caulobacter vibrioides OR37</name>
    <dbReference type="NCBI Taxonomy" id="1292034"/>
    <lineage>
        <taxon>Bacteria</taxon>
        <taxon>Pseudomonadati</taxon>
        <taxon>Pseudomonadota</taxon>
        <taxon>Alphaproteobacteria</taxon>
        <taxon>Caulobacterales</taxon>
        <taxon>Caulobacteraceae</taxon>
        <taxon>Caulobacter</taxon>
    </lineage>
</organism>
<evidence type="ECO:0000256" key="2">
    <source>
        <dbReference type="SAM" id="SignalP"/>
    </source>
</evidence>
<feature type="domain" description="Xaa-Pro dipeptidyl-peptidase C-terminal" evidence="3">
    <location>
        <begin position="375"/>
        <end position="633"/>
    </location>
</feature>
<keyword evidence="1 4" id="KW-0378">Hydrolase</keyword>
<dbReference type="Pfam" id="PF02129">
    <property type="entry name" value="Peptidase_S15"/>
    <property type="match status" value="1"/>
</dbReference>
<evidence type="ECO:0000313" key="5">
    <source>
        <dbReference type="Proteomes" id="UP000013063"/>
    </source>
</evidence>
<feature type="chain" id="PRO_5004339308" evidence="2">
    <location>
        <begin position="28"/>
        <end position="639"/>
    </location>
</feature>
<dbReference type="GO" id="GO:0008239">
    <property type="term" value="F:dipeptidyl-peptidase activity"/>
    <property type="evidence" value="ECO:0007669"/>
    <property type="project" value="InterPro"/>
</dbReference>
<dbReference type="AlphaFoldDB" id="R0CZJ7"/>
<dbReference type="InterPro" id="IPR013736">
    <property type="entry name" value="Xaa-Pro_dipept_C"/>
</dbReference>
<dbReference type="EMBL" id="APMP01000011">
    <property type="protein sequence ID" value="ENZ81891.1"/>
    <property type="molecule type" value="Genomic_DNA"/>
</dbReference>
<dbReference type="Gene3D" id="1.10.3020.10">
    <property type="entry name" value="alpha-amino acid ester hydrolase ( Helical cap domain)"/>
    <property type="match status" value="1"/>
</dbReference>
<proteinExistence type="predicted"/>